<evidence type="ECO:0000313" key="3">
    <source>
        <dbReference type="Proteomes" id="UP000661649"/>
    </source>
</evidence>
<dbReference type="SUPFAM" id="SSF140453">
    <property type="entry name" value="EsxAB dimer-like"/>
    <property type="match status" value="1"/>
</dbReference>
<evidence type="ECO:0000313" key="2">
    <source>
        <dbReference type="EMBL" id="MBC8629065.1"/>
    </source>
</evidence>
<dbReference type="Proteomes" id="UP000661649">
    <property type="component" value="Unassembled WGS sequence"/>
</dbReference>
<dbReference type="RefSeq" id="WP_022304210.1">
    <property type="nucleotide sequence ID" value="NZ_DAWEED010000004.1"/>
</dbReference>
<evidence type="ECO:0000256" key="1">
    <source>
        <dbReference type="RuleBase" id="RU362001"/>
    </source>
</evidence>
<accession>A0ABR7PCB3</accession>
<reference evidence="2 3" key="1">
    <citation type="submission" date="2020-08" db="EMBL/GenBank/DDBJ databases">
        <title>Genome public.</title>
        <authorList>
            <person name="Liu C."/>
            <person name="Sun Q."/>
        </authorList>
    </citation>
    <scope>NUCLEOTIDE SEQUENCE [LARGE SCALE GENOMIC DNA]</scope>
    <source>
        <strain evidence="2 3">3_YM_SP_D4_24.mj</strain>
    </source>
</reference>
<dbReference type="Pfam" id="PF06013">
    <property type="entry name" value="WXG100"/>
    <property type="match status" value="1"/>
</dbReference>
<sequence length="104" mass="11142">MDGMIKVSPELLISTAGEFSNQGTTINTLTGEMLQLATGLASAWQGDGATAYITKFKGLENSIQLMVRMIQEHATDLEEMAKVYQESDKAAADEASGLVTDVIQ</sequence>
<comment type="caution">
    <text evidence="2">The sequence shown here is derived from an EMBL/GenBank/DDBJ whole genome shotgun (WGS) entry which is preliminary data.</text>
</comment>
<gene>
    <name evidence="2" type="ORF">H8712_10665</name>
</gene>
<dbReference type="InterPro" id="IPR010310">
    <property type="entry name" value="T7SS_ESAT-6-like"/>
</dbReference>
<name>A0ABR7PCB3_9FIRM</name>
<keyword evidence="3" id="KW-1185">Reference proteome</keyword>
<dbReference type="Gene3D" id="1.10.287.1060">
    <property type="entry name" value="ESAT-6-like"/>
    <property type="match status" value="1"/>
</dbReference>
<dbReference type="NCBIfam" id="TIGR03930">
    <property type="entry name" value="WXG100_ESAT6"/>
    <property type="match status" value="1"/>
</dbReference>
<dbReference type="InterPro" id="IPR036689">
    <property type="entry name" value="ESAT-6-like_sf"/>
</dbReference>
<proteinExistence type="inferred from homology"/>
<dbReference type="EMBL" id="JACRTP010000004">
    <property type="protein sequence ID" value="MBC8629065.1"/>
    <property type="molecule type" value="Genomic_DNA"/>
</dbReference>
<organism evidence="2 3">
    <name type="scientific">Blautia stercoris</name>
    <dbReference type="NCBI Taxonomy" id="871664"/>
    <lineage>
        <taxon>Bacteria</taxon>
        <taxon>Bacillati</taxon>
        <taxon>Bacillota</taxon>
        <taxon>Clostridia</taxon>
        <taxon>Lachnospirales</taxon>
        <taxon>Lachnospiraceae</taxon>
        <taxon>Blautia</taxon>
    </lineage>
</organism>
<protein>
    <recommendedName>
        <fullName evidence="1">ESAT-6-like protein</fullName>
    </recommendedName>
</protein>
<comment type="similarity">
    <text evidence="1">Belongs to the WXG100 family.</text>
</comment>